<proteinExistence type="predicted"/>
<dbReference type="AlphaFoldDB" id="A0A2P2JSX1"/>
<evidence type="ECO:0000313" key="1">
    <source>
        <dbReference type="EMBL" id="MBW96565.1"/>
    </source>
</evidence>
<accession>A0A2P2JSX1</accession>
<sequence>MNVLIPFATKDKLRLCCISDFEFMFLLEHRWPWLLVRGLY</sequence>
<name>A0A2P2JSX1_RHIMU</name>
<dbReference type="EMBL" id="GGEC01016082">
    <property type="protein sequence ID" value="MBW96565.1"/>
    <property type="molecule type" value="Transcribed_RNA"/>
</dbReference>
<organism evidence="1">
    <name type="scientific">Rhizophora mucronata</name>
    <name type="common">Asiatic mangrove</name>
    <dbReference type="NCBI Taxonomy" id="61149"/>
    <lineage>
        <taxon>Eukaryota</taxon>
        <taxon>Viridiplantae</taxon>
        <taxon>Streptophyta</taxon>
        <taxon>Embryophyta</taxon>
        <taxon>Tracheophyta</taxon>
        <taxon>Spermatophyta</taxon>
        <taxon>Magnoliopsida</taxon>
        <taxon>eudicotyledons</taxon>
        <taxon>Gunneridae</taxon>
        <taxon>Pentapetalae</taxon>
        <taxon>rosids</taxon>
        <taxon>fabids</taxon>
        <taxon>Malpighiales</taxon>
        <taxon>Rhizophoraceae</taxon>
        <taxon>Rhizophora</taxon>
    </lineage>
</organism>
<reference evidence="1" key="1">
    <citation type="submission" date="2018-02" db="EMBL/GenBank/DDBJ databases">
        <title>Rhizophora mucronata_Transcriptome.</title>
        <authorList>
            <person name="Meera S.P."/>
            <person name="Sreeshan A."/>
            <person name="Augustine A."/>
        </authorList>
    </citation>
    <scope>NUCLEOTIDE SEQUENCE</scope>
    <source>
        <tissue evidence="1">Leaf</tissue>
    </source>
</reference>
<protein>
    <submittedName>
        <fullName evidence="1">Protein SMG7 isoform X1</fullName>
    </submittedName>
</protein>